<name>E0VF65_PEDHC</name>
<evidence type="ECO:0000256" key="3">
    <source>
        <dbReference type="SAM" id="MobiDB-lite"/>
    </source>
</evidence>
<reference evidence="4" key="2">
    <citation type="submission" date="2007-04" db="EMBL/GenBank/DDBJ databases">
        <title>The genome of the human body louse.</title>
        <authorList>
            <consortium name="The Human Body Louse Genome Consortium"/>
            <person name="Kirkness E."/>
            <person name="Walenz B."/>
            <person name="Hass B."/>
            <person name="Bruggner R."/>
            <person name="Strausberg R."/>
        </authorList>
    </citation>
    <scope>NUCLEOTIDE SEQUENCE</scope>
    <source>
        <strain evidence="4">USDA</strain>
    </source>
</reference>
<dbReference type="GO" id="GO:0005615">
    <property type="term" value="C:extracellular space"/>
    <property type="evidence" value="ECO:0007669"/>
    <property type="project" value="TreeGrafter"/>
</dbReference>
<dbReference type="RefSeq" id="XP_002424759.1">
    <property type="nucleotide sequence ID" value="XM_002424714.1"/>
</dbReference>
<organism>
    <name type="scientific">Pediculus humanus subsp. corporis</name>
    <name type="common">Body louse</name>
    <dbReference type="NCBI Taxonomy" id="121224"/>
    <lineage>
        <taxon>Eukaryota</taxon>
        <taxon>Metazoa</taxon>
        <taxon>Ecdysozoa</taxon>
        <taxon>Arthropoda</taxon>
        <taxon>Hexapoda</taxon>
        <taxon>Insecta</taxon>
        <taxon>Pterygota</taxon>
        <taxon>Neoptera</taxon>
        <taxon>Paraneoptera</taxon>
        <taxon>Psocodea</taxon>
        <taxon>Troctomorpha</taxon>
        <taxon>Phthiraptera</taxon>
        <taxon>Anoplura</taxon>
        <taxon>Pediculidae</taxon>
        <taxon>Pediculus</taxon>
    </lineage>
</organism>
<dbReference type="KEGG" id="phu:Phum_PHUM150040"/>
<keyword evidence="6" id="KW-1185">Reference proteome</keyword>
<dbReference type="EMBL" id="DS235105">
    <property type="protein sequence ID" value="EEB12021.1"/>
    <property type="molecule type" value="Genomic_DNA"/>
</dbReference>
<sequence length="172" mass="19411">MDRWEQRIGEYVKGAYSVVDPDGKVRTVDYEVDGEKGYHAVVRMNEAAPPETPSRELSPPDENTGKAWNFHSESRVTANNNNNNNQLGRQRSEGRLPENNLVQTVPLPRRPLENLPLSPANFNVPQSTNVIYYKTPAGSIYKPDFQPVETEHILFRNVKREAVGPVVSPTKN</sequence>
<dbReference type="EnsemblMetazoa" id="PHUM150040-RA">
    <property type="protein sequence ID" value="PHUM150040-PA"/>
    <property type="gene ID" value="PHUM150040"/>
</dbReference>
<dbReference type="eggNOG" id="ENOG502T80P">
    <property type="taxonomic scope" value="Eukaryota"/>
</dbReference>
<evidence type="ECO:0000313" key="6">
    <source>
        <dbReference type="Proteomes" id="UP000009046"/>
    </source>
</evidence>
<dbReference type="GO" id="GO:0042302">
    <property type="term" value="F:structural constituent of cuticle"/>
    <property type="evidence" value="ECO:0007669"/>
    <property type="project" value="UniProtKB-UniRule"/>
</dbReference>
<reference evidence="5" key="3">
    <citation type="submission" date="2021-02" db="UniProtKB">
        <authorList>
            <consortium name="EnsemblMetazoa"/>
        </authorList>
    </citation>
    <scope>IDENTIFICATION</scope>
    <source>
        <strain evidence="5">USDA</strain>
    </source>
</reference>
<dbReference type="InterPro" id="IPR051217">
    <property type="entry name" value="Insect_Cuticle_Struc_Prot"/>
</dbReference>
<evidence type="ECO:0000256" key="1">
    <source>
        <dbReference type="ARBA" id="ARBA00022460"/>
    </source>
</evidence>
<dbReference type="PANTHER" id="PTHR12236:SF95">
    <property type="entry name" value="CUTICULAR PROTEIN 76BD, ISOFORM C-RELATED"/>
    <property type="match status" value="1"/>
</dbReference>
<reference evidence="4" key="1">
    <citation type="submission" date="2007-04" db="EMBL/GenBank/DDBJ databases">
        <title>Annotation of Pediculus humanus corporis strain USDA.</title>
        <authorList>
            <person name="Kirkness E."/>
            <person name="Hannick L."/>
            <person name="Hass B."/>
            <person name="Bruggner R."/>
            <person name="Lawson D."/>
            <person name="Bidwell S."/>
            <person name="Joardar V."/>
            <person name="Caler E."/>
            <person name="Walenz B."/>
            <person name="Inman J."/>
            <person name="Schobel S."/>
            <person name="Galinsky K."/>
            <person name="Amedeo P."/>
            <person name="Strausberg R."/>
        </authorList>
    </citation>
    <scope>NUCLEOTIDE SEQUENCE</scope>
    <source>
        <strain evidence="4">USDA</strain>
    </source>
</reference>
<accession>E0VF65</accession>
<dbReference type="CTD" id="8236421"/>
<evidence type="ECO:0000256" key="2">
    <source>
        <dbReference type="PROSITE-ProRule" id="PRU00497"/>
    </source>
</evidence>
<dbReference type="PROSITE" id="PS51155">
    <property type="entry name" value="CHIT_BIND_RR_2"/>
    <property type="match status" value="1"/>
</dbReference>
<keyword evidence="1 2" id="KW-0193">Cuticle</keyword>
<dbReference type="Proteomes" id="UP000009046">
    <property type="component" value="Unassembled WGS sequence"/>
</dbReference>
<dbReference type="EMBL" id="AAZO01001742">
    <property type="status" value="NOT_ANNOTATED_CDS"/>
    <property type="molecule type" value="Genomic_DNA"/>
</dbReference>
<dbReference type="HOGENOM" id="CLU_1557137_0_0_1"/>
<dbReference type="InParanoid" id="E0VF65"/>
<dbReference type="Pfam" id="PF00379">
    <property type="entry name" value="Chitin_bind_4"/>
    <property type="match status" value="1"/>
</dbReference>
<evidence type="ECO:0000313" key="5">
    <source>
        <dbReference type="EnsemblMetazoa" id="PHUM150040-PA"/>
    </source>
</evidence>
<dbReference type="AlphaFoldDB" id="E0VF65"/>
<dbReference type="PANTHER" id="PTHR12236">
    <property type="entry name" value="STRUCTURAL CONTITUENT OF CUTICLE"/>
    <property type="match status" value="1"/>
</dbReference>
<protein>
    <submittedName>
        <fullName evidence="4 5">Structural constituent of cuticle, putative</fullName>
    </submittedName>
</protein>
<gene>
    <name evidence="5" type="primary">8236421</name>
    <name evidence="4" type="ORF">Phum_PHUM150040</name>
</gene>
<proteinExistence type="predicted"/>
<dbReference type="VEuPathDB" id="VectorBase:PHUM150040"/>
<dbReference type="OrthoDB" id="6510765at2759"/>
<dbReference type="GeneID" id="8236421"/>
<dbReference type="GO" id="GO:0031012">
    <property type="term" value="C:extracellular matrix"/>
    <property type="evidence" value="ECO:0007669"/>
    <property type="project" value="TreeGrafter"/>
</dbReference>
<dbReference type="InterPro" id="IPR000618">
    <property type="entry name" value="Insect_cuticle"/>
</dbReference>
<feature type="region of interest" description="Disordered" evidence="3">
    <location>
        <begin position="46"/>
        <end position="98"/>
    </location>
</feature>
<evidence type="ECO:0000313" key="4">
    <source>
        <dbReference type="EMBL" id="EEB12021.1"/>
    </source>
</evidence>